<keyword evidence="4" id="KW-0597">Phosphoprotein</keyword>
<accession>A0ABW3DAV3</accession>
<feature type="signal peptide" evidence="10">
    <location>
        <begin position="1"/>
        <end position="29"/>
    </location>
</feature>
<evidence type="ECO:0000256" key="3">
    <source>
        <dbReference type="ARBA" id="ARBA00005984"/>
    </source>
</evidence>
<protein>
    <submittedName>
        <fullName evidence="11">Alkaline phosphatase</fullName>
    </submittedName>
</protein>
<dbReference type="InterPro" id="IPR018299">
    <property type="entry name" value="Alkaline_phosphatase_AS"/>
</dbReference>
<dbReference type="PANTHER" id="PTHR11596:SF5">
    <property type="entry name" value="ALKALINE PHOSPHATASE"/>
    <property type="match status" value="1"/>
</dbReference>
<dbReference type="SUPFAM" id="SSF53649">
    <property type="entry name" value="Alkaline phosphatase-like"/>
    <property type="match status" value="1"/>
</dbReference>
<evidence type="ECO:0000256" key="9">
    <source>
        <dbReference type="RuleBase" id="RU003946"/>
    </source>
</evidence>
<dbReference type="PRINTS" id="PR00113">
    <property type="entry name" value="ALKPHPHTASE"/>
</dbReference>
<evidence type="ECO:0000313" key="12">
    <source>
        <dbReference type="Proteomes" id="UP001597120"/>
    </source>
</evidence>
<dbReference type="EMBL" id="JBHTIU010000028">
    <property type="protein sequence ID" value="MFD0869374.1"/>
    <property type="molecule type" value="Genomic_DNA"/>
</dbReference>
<comment type="similarity">
    <text evidence="3 9">Belongs to the alkaline phosphatase family.</text>
</comment>
<comment type="caution">
    <text evidence="11">The sequence shown here is derived from an EMBL/GenBank/DDBJ whole genome shotgun (WGS) entry which is preliminary data.</text>
</comment>
<evidence type="ECO:0000256" key="8">
    <source>
        <dbReference type="ARBA" id="ARBA00022842"/>
    </source>
</evidence>
<dbReference type="RefSeq" id="WP_379287700.1">
    <property type="nucleotide sequence ID" value="NZ_JBHTIU010000028.1"/>
</dbReference>
<evidence type="ECO:0000256" key="2">
    <source>
        <dbReference type="ARBA" id="ARBA00001947"/>
    </source>
</evidence>
<evidence type="ECO:0000256" key="1">
    <source>
        <dbReference type="ARBA" id="ARBA00001946"/>
    </source>
</evidence>
<comment type="cofactor">
    <cofactor evidence="2">
        <name>Zn(2+)</name>
        <dbReference type="ChEBI" id="CHEBI:29105"/>
    </cofactor>
</comment>
<evidence type="ECO:0000256" key="7">
    <source>
        <dbReference type="ARBA" id="ARBA00022833"/>
    </source>
</evidence>
<reference evidence="12" key="1">
    <citation type="journal article" date="2019" name="Int. J. Syst. Evol. Microbiol.">
        <title>The Global Catalogue of Microorganisms (GCM) 10K type strain sequencing project: providing services to taxonomists for standard genome sequencing and annotation.</title>
        <authorList>
            <consortium name="The Broad Institute Genomics Platform"/>
            <consortium name="The Broad Institute Genome Sequencing Center for Infectious Disease"/>
            <person name="Wu L."/>
            <person name="Ma J."/>
        </authorList>
    </citation>
    <scope>NUCLEOTIDE SEQUENCE [LARGE SCALE GENOMIC DNA]</scope>
    <source>
        <strain evidence="12">CCUG 57263</strain>
    </source>
</reference>
<keyword evidence="7" id="KW-0862">Zinc</keyword>
<dbReference type="PROSITE" id="PS00123">
    <property type="entry name" value="ALKALINE_PHOSPHATASE"/>
    <property type="match status" value="1"/>
</dbReference>
<evidence type="ECO:0000313" key="11">
    <source>
        <dbReference type="EMBL" id="MFD0869374.1"/>
    </source>
</evidence>
<dbReference type="Proteomes" id="UP001597120">
    <property type="component" value="Unassembled WGS sequence"/>
</dbReference>
<keyword evidence="10" id="KW-0732">Signal</keyword>
<keyword evidence="12" id="KW-1185">Reference proteome</keyword>
<sequence length="562" mass="60650">MLQRFIRKTAALLMSLVILLGSLPGTAGAEAKGRAKNVILLIPDGMGISYMTAARIFKGEELSFERYVKGLMKTYSADTNITDSAAAGTAMATGYKTNNGMISVTPEGKQPSSILDAAREKGKGTGLVATSRITHATPAVFTAHDPSRGNEVAIALDYIGNVDVILGGGRDMFLPQKDGGNQPERDLIAEAKDQGYDYITSRSDLNRVTGDKVLGLFDMSDLKYDIDRDQANVPSLAEMTGLAVDVLSRNDQGFFLMVEGSQIDWAGHANDPVALIHDVLAFEEAVNVALEFAKKDGNTLVVIVGDHETGGINIGNTAGGYKENIAVLKKAKGSANAVRDALKKQAVQLPLGSAKQVDGRYYMPVREWVRELKGELVYDEAASSVQVSVNGTAFAMNLLNETIVQGEETEEGIYFLEEGTAYIDVQKAATMIGLQAGIGTVEGEPGKTKAYIVDIRKVMEPIVGLELTESDLQWLTSVNWESGSALSNEVGTVISAHALISWGSRHHTGEEVPLYAYGIGSDEFVGLIDNTDLPRILSYLMGVEHFSDETEFMQKLENRRNH</sequence>
<evidence type="ECO:0000256" key="6">
    <source>
        <dbReference type="ARBA" id="ARBA00022801"/>
    </source>
</evidence>
<feature type="chain" id="PRO_5046086584" evidence="10">
    <location>
        <begin position="30"/>
        <end position="562"/>
    </location>
</feature>
<gene>
    <name evidence="11" type="ORF">ACFQ03_09435</name>
</gene>
<proteinExistence type="inferred from homology"/>
<dbReference type="CDD" id="cd16012">
    <property type="entry name" value="ALP"/>
    <property type="match status" value="1"/>
</dbReference>
<dbReference type="Gene3D" id="3.40.720.10">
    <property type="entry name" value="Alkaline Phosphatase, subunit A"/>
    <property type="match status" value="2"/>
</dbReference>
<evidence type="ECO:0000256" key="4">
    <source>
        <dbReference type="ARBA" id="ARBA00022553"/>
    </source>
</evidence>
<keyword evidence="6" id="KW-0378">Hydrolase</keyword>
<name>A0ABW3DAV3_9BACL</name>
<organism evidence="11 12">
    <name type="scientific">Paenibacillus residui</name>
    <dbReference type="NCBI Taxonomy" id="629724"/>
    <lineage>
        <taxon>Bacteria</taxon>
        <taxon>Bacillati</taxon>
        <taxon>Bacillota</taxon>
        <taxon>Bacilli</taxon>
        <taxon>Bacillales</taxon>
        <taxon>Paenibacillaceae</taxon>
        <taxon>Paenibacillus</taxon>
    </lineage>
</organism>
<evidence type="ECO:0000256" key="10">
    <source>
        <dbReference type="SAM" id="SignalP"/>
    </source>
</evidence>
<keyword evidence="8" id="KW-0460">Magnesium</keyword>
<keyword evidence="5" id="KW-0479">Metal-binding</keyword>
<dbReference type="InterPro" id="IPR017850">
    <property type="entry name" value="Alkaline_phosphatase_core_sf"/>
</dbReference>
<dbReference type="SMART" id="SM00098">
    <property type="entry name" value="alkPPc"/>
    <property type="match status" value="1"/>
</dbReference>
<dbReference type="InterPro" id="IPR001952">
    <property type="entry name" value="Alkaline_phosphatase"/>
</dbReference>
<dbReference type="PANTHER" id="PTHR11596">
    <property type="entry name" value="ALKALINE PHOSPHATASE"/>
    <property type="match status" value="1"/>
</dbReference>
<evidence type="ECO:0000256" key="5">
    <source>
        <dbReference type="ARBA" id="ARBA00022723"/>
    </source>
</evidence>
<comment type="cofactor">
    <cofactor evidence="1">
        <name>Mg(2+)</name>
        <dbReference type="ChEBI" id="CHEBI:18420"/>
    </cofactor>
</comment>
<dbReference type="Pfam" id="PF00245">
    <property type="entry name" value="Alk_phosphatase"/>
    <property type="match status" value="2"/>
</dbReference>